<organism evidence="2 3">
    <name type="scientific">Parasynechococcus marenigrum (strain WH8102)</name>
    <dbReference type="NCBI Taxonomy" id="84588"/>
    <lineage>
        <taxon>Bacteria</taxon>
        <taxon>Bacillati</taxon>
        <taxon>Cyanobacteriota</taxon>
        <taxon>Cyanophyceae</taxon>
        <taxon>Synechococcales</taxon>
        <taxon>Prochlorococcaceae</taxon>
        <taxon>Parasynechococcus</taxon>
        <taxon>Parasynechococcus marenigrum</taxon>
    </lineage>
</organism>
<keyword evidence="2" id="KW-0378">Hydrolase</keyword>
<dbReference type="InterPro" id="IPR012340">
    <property type="entry name" value="NA-bd_OB-fold"/>
</dbReference>
<dbReference type="SMART" id="SM00955">
    <property type="entry name" value="RNB"/>
    <property type="match status" value="1"/>
</dbReference>
<dbReference type="GO" id="GO:0003723">
    <property type="term" value="F:RNA binding"/>
    <property type="evidence" value="ECO:0007669"/>
    <property type="project" value="InterPro"/>
</dbReference>
<evidence type="ECO:0000313" key="2">
    <source>
        <dbReference type="EMBL" id="CAE07739.1"/>
    </source>
</evidence>
<protein>
    <submittedName>
        <fullName evidence="2">Probable ribonuclease II</fullName>
        <ecNumber evidence="2">3.1.13.1</ecNumber>
    </submittedName>
</protein>
<dbReference type="GO" id="GO:0000932">
    <property type="term" value="C:P-body"/>
    <property type="evidence" value="ECO:0007669"/>
    <property type="project" value="TreeGrafter"/>
</dbReference>
<proteinExistence type="predicted"/>
<reference evidence="2 3" key="1">
    <citation type="journal article" date="2003" name="Nature">
        <title>The genome of a motile marine Synechococcus.</title>
        <authorList>
            <person name="Palenik B."/>
            <person name="Brahamsha B."/>
            <person name="Larimer F."/>
            <person name="Land M."/>
            <person name="Hauser L."/>
            <person name="Chain P."/>
            <person name="Lamerdin J."/>
            <person name="Regala W."/>
            <person name="Allen E.A."/>
            <person name="McCarren J."/>
            <person name="Paulsen I."/>
            <person name="Dufresne A."/>
            <person name="Partensky F."/>
            <person name="Webb E."/>
            <person name="Waterbury J."/>
        </authorList>
    </citation>
    <scope>NUCLEOTIDE SEQUENCE [LARGE SCALE GENOMIC DNA]</scope>
    <source>
        <strain evidence="2 3">WH8102</strain>
    </source>
</reference>
<name>Q7U6W2_PARMW</name>
<dbReference type="PANTHER" id="PTHR23355:SF42">
    <property type="entry name" value="RIBONUCLEASE II, CHLOROPLASTIC_MITOCHONDRIAL"/>
    <property type="match status" value="1"/>
</dbReference>
<accession>Q7U6W2</accession>
<dbReference type="eggNOG" id="COG0557">
    <property type="taxonomic scope" value="Bacteria"/>
</dbReference>
<dbReference type="PANTHER" id="PTHR23355">
    <property type="entry name" value="RIBONUCLEASE"/>
    <property type="match status" value="1"/>
</dbReference>
<dbReference type="InterPro" id="IPR001900">
    <property type="entry name" value="RNase_II/R"/>
</dbReference>
<dbReference type="STRING" id="84588.SYNW1224"/>
<dbReference type="AlphaFoldDB" id="Q7U6W2"/>
<sequence length="682" mass="76531">MIASALASDFQTDAIVGVLLKGQPLIGRLLSCKGSKAVLAFGGQRRDQEIPLRELVPCGELSDSVRRSVLPTPDQVQSIVLSPRVSAEAWWLLVSDVTDDTLPCISLSDLTDLLVGRPDLIALAAVWSWLNGPQIWFRLRRDRTLQARPLNEIRQQRLKQRREHLQREHDLRQLALLQESAPLTEQRRELLDPTWSDRLDQLLELVHGPEADLGEMPGLGLLQLLGLPPDRKALKTWLVARELLDPHQPSALRGSAWSSQLPEANAEIIDELLARAADSCSGDDTRVDLTAQRVYTLDDSSTKEIDDGLALEPGDGGPWIWIHIADPARLIEPDSPLDREARRRATSLYLANGVLPMLPLKLATEIFSLRAGQRCPALSVGVLLDDEGAVVASSCQRSWVQPRYRLTYEDGDELIELVPPGDEDLAQLSALLKRRFNWRQRRGAINFERQEGRFRRGAAGPELQVIDPSPARVMVSEAMLLMGAAVAEIGRREGMALPYRSQPPAELPSAQELAEIPEGPARDAAVKRCLSRGLQGTSPMPHFSLGLEAYVQATSPIRRYADLLAHRQLIAWIEQRSVMSEPLLREQLDSLEDPLRQSIQISREDQRHWQQVWLEQHRDQQWSVQFLRWLRPQDRLALVHVPDLAMDLVGYADGEDPAPGQLLTMTVLHVDPDRAELKLRFQ</sequence>
<dbReference type="GO" id="GO:0008859">
    <property type="term" value="F:exoribonuclease II activity"/>
    <property type="evidence" value="ECO:0007669"/>
    <property type="project" value="UniProtKB-EC"/>
</dbReference>
<dbReference type="Proteomes" id="UP000001422">
    <property type="component" value="Chromosome"/>
</dbReference>
<dbReference type="EMBL" id="BX569692">
    <property type="protein sequence ID" value="CAE07739.1"/>
    <property type="molecule type" value="Genomic_DNA"/>
</dbReference>
<dbReference type="InterPro" id="IPR022966">
    <property type="entry name" value="RNase_II/R_CS"/>
</dbReference>
<evidence type="ECO:0000259" key="1">
    <source>
        <dbReference type="SMART" id="SM00955"/>
    </source>
</evidence>
<dbReference type="GO" id="GO:0006402">
    <property type="term" value="P:mRNA catabolic process"/>
    <property type="evidence" value="ECO:0007669"/>
    <property type="project" value="TreeGrafter"/>
</dbReference>
<feature type="domain" description="RNB" evidence="1">
    <location>
        <begin position="286"/>
        <end position="575"/>
    </location>
</feature>
<dbReference type="PROSITE" id="PS01175">
    <property type="entry name" value="RIBONUCLEASE_II"/>
    <property type="match status" value="1"/>
</dbReference>
<dbReference type="EC" id="3.1.13.1" evidence="2"/>
<evidence type="ECO:0000313" key="3">
    <source>
        <dbReference type="Proteomes" id="UP000001422"/>
    </source>
</evidence>
<keyword evidence="3" id="KW-1185">Reference proteome</keyword>
<dbReference type="HOGENOM" id="CLU_015903_1_0_3"/>
<dbReference type="KEGG" id="syw:SYNW1224"/>
<dbReference type="InterPro" id="IPR050180">
    <property type="entry name" value="RNR_Ribonuclease"/>
</dbReference>
<gene>
    <name evidence="2" type="ordered locus">SYNW1224</name>
</gene>
<dbReference type="Pfam" id="PF00773">
    <property type="entry name" value="RNB"/>
    <property type="match status" value="1"/>
</dbReference>
<dbReference type="SUPFAM" id="SSF50249">
    <property type="entry name" value="Nucleic acid-binding proteins"/>
    <property type="match status" value="1"/>
</dbReference>